<evidence type="ECO:0000313" key="3">
    <source>
        <dbReference type="EMBL" id="RDC62859.1"/>
    </source>
</evidence>
<dbReference type="EMBL" id="QASA01000001">
    <property type="protein sequence ID" value="RDC62859.1"/>
    <property type="molecule type" value="Genomic_DNA"/>
</dbReference>
<keyword evidence="1" id="KW-0472">Membrane</keyword>
<dbReference type="PANTHER" id="PTHR36394:SF1">
    <property type="entry name" value="OS01G0277700 PROTEIN"/>
    <property type="match status" value="1"/>
</dbReference>
<protein>
    <recommendedName>
        <fullName evidence="2">Urease accessory protein UreH-like transmembrane domain-containing protein</fullName>
    </recommendedName>
</protein>
<gene>
    <name evidence="3" type="ORF">AHMF7616_01453</name>
</gene>
<feature type="transmembrane region" description="Helical" evidence="1">
    <location>
        <begin position="12"/>
        <end position="35"/>
    </location>
</feature>
<feature type="domain" description="Urease accessory protein UreH-like transmembrane" evidence="2">
    <location>
        <begin position="50"/>
        <end position="227"/>
    </location>
</feature>
<feature type="transmembrane region" description="Helical" evidence="1">
    <location>
        <begin position="214"/>
        <end position="233"/>
    </location>
</feature>
<feature type="transmembrane region" description="Helical" evidence="1">
    <location>
        <begin position="88"/>
        <end position="105"/>
    </location>
</feature>
<feature type="transmembrane region" description="Helical" evidence="1">
    <location>
        <begin position="47"/>
        <end position="76"/>
    </location>
</feature>
<reference evidence="3 4" key="1">
    <citation type="submission" date="2018-04" db="EMBL/GenBank/DDBJ databases">
        <title>Adhaeribacter sp. HMF7616 genome sequencing and assembly.</title>
        <authorList>
            <person name="Kang H."/>
            <person name="Kang J."/>
            <person name="Cha I."/>
            <person name="Kim H."/>
            <person name="Joh K."/>
        </authorList>
    </citation>
    <scope>NUCLEOTIDE SEQUENCE [LARGE SCALE GENOMIC DNA]</scope>
    <source>
        <strain evidence="3 4">HMF7616</strain>
    </source>
</reference>
<dbReference type="AlphaFoldDB" id="A0A369QJ08"/>
<name>A0A369QJ08_9BACT</name>
<organism evidence="3 4">
    <name type="scientific">Adhaeribacter pallidiroseus</name>
    <dbReference type="NCBI Taxonomy" id="2072847"/>
    <lineage>
        <taxon>Bacteria</taxon>
        <taxon>Pseudomonadati</taxon>
        <taxon>Bacteroidota</taxon>
        <taxon>Cytophagia</taxon>
        <taxon>Cytophagales</taxon>
        <taxon>Hymenobacteraceae</taxon>
        <taxon>Adhaeribacter</taxon>
    </lineage>
</organism>
<feature type="transmembrane region" description="Helical" evidence="1">
    <location>
        <begin position="177"/>
        <end position="202"/>
    </location>
</feature>
<evidence type="ECO:0000259" key="2">
    <source>
        <dbReference type="Pfam" id="PF13386"/>
    </source>
</evidence>
<dbReference type="Proteomes" id="UP000253919">
    <property type="component" value="Unassembled WGS sequence"/>
</dbReference>
<dbReference type="InterPro" id="IPR039447">
    <property type="entry name" value="UreH-like_TM_dom"/>
</dbReference>
<proteinExistence type="predicted"/>
<keyword evidence="1" id="KW-0812">Transmembrane</keyword>
<dbReference type="Pfam" id="PF13386">
    <property type="entry name" value="DsbD_2"/>
    <property type="match status" value="1"/>
</dbReference>
<evidence type="ECO:0000256" key="1">
    <source>
        <dbReference type="SAM" id="Phobius"/>
    </source>
</evidence>
<keyword evidence="4" id="KW-1185">Reference proteome</keyword>
<comment type="caution">
    <text evidence="3">The sequence shown here is derived from an EMBL/GenBank/DDBJ whole genome shotgun (WGS) entry which is preliminary data.</text>
</comment>
<keyword evidence="1" id="KW-1133">Transmembrane helix</keyword>
<feature type="transmembrane region" description="Helical" evidence="1">
    <location>
        <begin position="147"/>
        <end position="165"/>
    </location>
</feature>
<evidence type="ECO:0000313" key="4">
    <source>
        <dbReference type="Proteomes" id="UP000253919"/>
    </source>
</evidence>
<dbReference type="PANTHER" id="PTHR36394">
    <property type="entry name" value="OS01G0277700 PROTEIN"/>
    <property type="match status" value="1"/>
</dbReference>
<sequence>MLMTAEFQLLTLTAIGISFIHTITGPDHYVPFIALSRTRNWSVIKTITCTVVCGLGHVGSSVLLGLVGIGLGWSLSKLSWLEQVRGGLAGWGLLLFGVLYTVWGLKQAYQNRPHKHFDAYPDSSVYVYEHRPGEVVYPHQRKKVTPWVLFIIFILGPCEPLIPLLSYPAAQDSTAGIIWLVSIFTLFTILTMVAMVLLGYYGISFFKNSVLERYVHAIGGSTIVACGIGMLFLGW</sequence>
<accession>A0A369QJ08</accession>